<dbReference type="OrthoDB" id="9800856at2"/>
<dbReference type="PANTHER" id="PTHR31793:SF27">
    <property type="entry name" value="NOVEL THIOESTERASE SUPERFAMILY DOMAIN AND SAPOSIN A-TYPE DOMAIN CONTAINING PROTEIN (0610012H03RIK)"/>
    <property type="match status" value="1"/>
</dbReference>
<comment type="similarity">
    <text evidence="1">Belongs to the 4-hydroxybenzoyl-CoA thioesterase family.</text>
</comment>
<evidence type="ECO:0000313" key="4">
    <source>
        <dbReference type="Proteomes" id="UP000194903"/>
    </source>
</evidence>
<protein>
    <submittedName>
        <fullName evidence="3">Acyl-CoA thioester hydrolase</fullName>
    </submittedName>
</protein>
<accession>A0A252F5E5</accession>
<dbReference type="Gene3D" id="3.10.129.10">
    <property type="entry name" value="Hotdog Thioesterase"/>
    <property type="match status" value="1"/>
</dbReference>
<keyword evidence="2 3" id="KW-0378">Hydrolase</keyword>
<dbReference type="CDD" id="cd00586">
    <property type="entry name" value="4HBT"/>
    <property type="match status" value="1"/>
</dbReference>
<comment type="caution">
    <text evidence="3">The sequence shown here is derived from an EMBL/GenBank/DDBJ whole genome shotgun (WGS) entry which is preliminary data.</text>
</comment>
<dbReference type="RefSeq" id="WP_087018448.1">
    <property type="nucleotide sequence ID" value="NZ_NHOC01000004.1"/>
</dbReference>
<organism evidence="3 4">
    <name type="scientific">Butyricicoccus porcorum</name>
    <dbReference type="NCBI Taxonomy" id="1945634"/>
    <lineage>
        <taxon>Bacteria</taxon>
        <taxon>Bacillati</taxon>
        <taxon>Bacillota</taxon>
        <taxon>Clostridia</taxon>
        <taxon>Eubacteriales</taxon>
        <taxon>Butyricicoccaceae</taxon>
        <taxon>Butyricicoccus</taxon>
    </lineage>
</organism>
<dbReference type="InterPro" id="IPR006684">
    <property type="entry name" value="YbgC/YbaW"/>
</dbReference>
<keyword evidence="4" id="KW-1185">Reference proteome</keyword>
<dbReference type="PANTHER" id="PTHR31793">
    <property type="entry name" value="4-HYDROXYBENZOYL-COA THIOESTERASE FAMILY MEMBER"/>
    <property type="match status" value="1"/>
</dbReference>
<gene>
    <name evidence="3" type="ORF">CBW42_05220</name>
</gene>
<dbReference type="InterPro" id="IPR050563">
    <property type="entry name" value="4-hydroxybenzoyl-CoA_TE"/>
</dbReference>
<dbReference type="Pfam" id="PF13279">
    <property type="entry name" value="4HBT_2"/>
    <property type="match status" value="1"/>
</dbReference>
<dbReference type="Proteomes" id="UP000194903">
    <property type="component" value="Unassembled WGS sequence"/>
</dbReference>
<sequence length="144" mass="16755">MDKIFSYQHRIQYYETDGMRIVHHSNYIRWMEEARTAMMEQLGYGYDRMEHDGISIPVLSVSCDYKEMMHFGQTCRIEVRVTAVSQVRMAVAYEFYDVKTGHLCGIGTTSHCFVGQNGRPVSLKKKLPDIYELFCSTLYTPDEA</sequence>
<dbReference type="GO" id="GO:0047617">
    <property type="term" value="F:fatty acyl-CoA hydrolase activity"/>
    <property type="evidence" value="ECO:0007669"/>
    <property type="project" value="TreeGrafter"/>
</dbReference>
<dbReference type="NCBIfam" id="TIGR00051">
    <property type="entry name" value="YbgC/FadM family acyl-CoA thioesterase"/>
    <property type="match status" value="1"/>
</dbReference>
<reference evidence="3 4" key="1">
    <citation type="submission" date="2017-05" db="EMBL/GenBank/DDBJ databases">
        <title>Butyricicoccus porcorum sp. nov. a butyrate-producing bacterium from the swine intestinal tract.</title>
        <authorList>
            <person name="Trachsel J."/>
            <person name="Humphrey S."/>
            <person name="Allen H.K."/>
        </authorList>
    </citation>
    <scope>NUCLEOTIDE SEQUENCE [LARGE SCALE GENOMIC DNA]</scope>
    <source>
        <strain evidence="3">BB10</strain>
    </source>
</reference>
<dbReference type="InterPro" id="IPR029069">
    <property type="entry name" value="HotDog_dom_sf"/>
</dbReference>
<name>A0A252F5E5_9FIRM</name>
<evidence type="ECO:0000256" key="1">
    <source>
        <dbReference type="ARBA" id="ARBA00005953"/>
    </source>
</evidence>
<dbReference type="EMBL" id="NHOC01000004">
    <property type="protein sequence ID" value="OUM20984.1"/>
    <property type="molecule type" value="Genomic_DNA"/>
</dbReference>
<proteinExistence type="inferred from homology"/>
<dbReference type="SUPFAM" id="SSF54637">
    <property type="entry name" value="Thioesterase/thiol ester dehydrase-isomerase"/>
    <property type="match status" value="1"/>
</dbReference>
<evidence type="ECO:0000313" key="3">
    <source>
        <dbReference type="EMBL" id="OUM20984.1"/>
    </source>
</evidence>
<dbReference type="PIRSF" id="PIRSF003230">
    <property type="entry name" value="YbgC"/>
    <property type="match status" value="1"/>
</dbReference>
<dbReference type="AlphaFoldDB" id="A0A252F5E5"/>
<evidence type="ECO:0000256" key="2">
    <source>
        <dbReference type="ARBA" id="ARBA00022801"/>
    </source>
</evidence>